<dbReference type="Proteomes" id="UP001381693">
    <property type="component" value="Unassembled WGS sequence"/>
</dbReference>
<gene>
    <name evidence="2" type="ORF">SK128_027100</name>
</gene>
<reference evidence="2 3" key="1">
    <citation type="submission" date="2023-11" db="EMBL/GenBank/DDBJ databases">
        <title>Halocaridina rubra genome assembly.</title>
        <authorList>
            <person name="Smith C."/>
        </authorList>
    </citation>
    <scope>NUCLEOTIDE SEQUENCE [LARGE SCALE GENOMIC DNA]</scope>
    <source>
        <strain evidence="2">EP-1</strain>
        <tissue evidence="2">Whole</tissue>
    </source>
</reference>
<evidence type="ECO:0000256" key="1">
    <source>
        <dbReference type="SAM" id="MobiDB-lite"/>
    </source>
</evidence>
<protein>
    <submittedName>
        <fullName evidence="2">Uncharacterized protein</fullName>
    </submittedName>
</protein>
<dbReference type="AlphaFoldDB" id="A0AAN8ZZQ1"/>
<keyword evidence="3" id="KW-1185">Reference proteome</keyword>
<comment type="caution">
    <text evidence="2">The sequence shown here is derived from an EMBL/GenBank/DDBJ whole genome shotgun (WGS) entry which is preliminary data.</text>
</comment>
<name>A0AAN8ZZQ1_HALRR</name>
<organism evidence="2 3">
    <name type="scientific">Halocaridina rubra</name>
    <name type="common">Hawaiian red shrimp</name>
    <dbReference type="NCBI Taxonomy" id="373956"/>
    <lineage>
        <taxon>Eukaryota</taxon>
        <taxon>Metazoa</taxon>
        <taxon>Ecdysozoa</taxon>
        <taxon>Arthropoda</taxon>
        <taxon>Crustacea</taxon>
        <taxon>Multicrustacea</taxon>
        <taxon>Malacostraca</taxon>
        <taxon>Eumalacostraca</taxon>
        <taxon>Eucarida</taxon>
        <taxon>Decapoda</taxon>
        <taxon>Pleocyemata</taxon>
        <taxon>Caridea</taxon>
        <taxon>Atyoidea</taxon>
        <taxon>Atyidae</taxon>
        <taxon>Halocaridina</taxon>
    </lineage>
</organism>
<sequence>IHERMSSVHYSPKHSSESVGPPELDSTPGQPFVDELSSGLVSEEQRRGHASIRQRSLEWPRL</sequence>
<accession>A0AAN8ZZQ1</accession>
<feature type="region of interest" description="Disordered" evidence="1">
    <location>
        <begin position="1"/>
        <end position="62"/>
    </location>
</feature>
<dbReference type="EMBL" id="JAXCGZ010018985">
    <property type="protein sequence ID" value="KAK7066895.1"/>
    <property type="molecule type" value="Genomic_DNA"/>
</dbReference>
<feature type="non-terminal residue" evidence="2">
    <location>
        <position position="1"/>
    </location>
</feature>
<proteinExistence type="predicted"/>
<evidence type="ECO:0000313" key="2">
    <source>
        <dbReference type="EMBL" id="KAK7066895.1"/>
    </source>
</evidence>
<evidence type="ECO:0000313" key="3">
    <source>
        <dbReference type="Proteomes" id="UP001381693"/>
    </source>
</evidence>